<dbReference type="AlphaFoldDB" id="A0A4Y2I5X8"/>
<sequence>MNGVPDFFYLNGWGKTSVGTNGWNGVQMNCRLNVEDDIRAGSALIKLPHNTSWMTFCFELLNVHPALLKSIITNMESRFPAMLVVWLGREFYRRMYGNARGMESSTHDLGDHFGYLAKKLATKCRISKVLEFS</sequence>
<dbReference type="EMBL" id="BGPR01002403">
    <property type="protein sequence ID" value="GBM72842.1"/>
    <property type="molecule type" value="Genomic_DNA"/>
</dbReference>
<proteinExistence type="predicted"/>
<accession>A0A4Y2I5X8</accession>
<dbReference type="OrthoDB" id="5326588at2759"/>
<evidence type="ECO:0000313" key="1">
    <source>
        <dbReference type="EMBL" id="GBM72842.1"/>
    </source>
</evidence>
<organism evidence="1 2">
    <name type="scientific">Araneus ventricosus</name>
    <name type="common">Orbweaver spider</name>
    <name type="synonym">Epeira ventricosa</name>
    <dbReference type="NCBI Taxonomy" id="182803"/>
    <lineage>
        <taxon>Eukaryota</taxon>
        <taxon>Metazoa</taxon>
        <taxon>Ecdysozoa</taxon>
        <taxon>Arthropoda</taxon>
        <taxon>Chelicerata</taxon>
        <taxon>Arachnida</taxon>
        <taxon>Araneae</taxon>
        <taxon>Araneomorphae</taxon>
        <taxon>Entelegynae</taxon>
        <taxon>Araneoidea</taxon>
        <taxon>Araneidae</taxon>
        <taxon>Araneus</taxon>
    </lineage>
</organism>
<keyword evidence="2" id="KW-1185">Reference proteome</keyword>
<reference evidence="1 2" key="1">
    <citation type="journal article" date="2019" name="Sci. Rep.">
        <title>Orb-weaving spider Araneus ventricosus genome elucidates the spidroin gene catalogue.</title>
        <authorList>
            <person name="Kono N."/>
            <person name="Nakamura H."/>
            <person name="Ohtoshi R."/>
            <person name="Moran D.A.P."/>
            <person name="Shinohara A."/>
            <person name="Yoshida Y."/>
            <person name="Fujiwara M."/>
            <person name="Mori M."/>
            <person name="Tomita M."/>
            <person name="Arakawa K."/>
        </authorList>
    </citation>
    <scope>NUCLEOTIDE SEQUENCE [LARGE SCALE GENOMIC DNA]</scope>
</reference>
<gene>
    <name evidence="1" type="ORF">AVEN_17891_1</name>
</gene>
<comment type="caution">
    <text evidence="1">The sequence shown here is derived from an EMBL/GenBank/DDBJ whole genome shotgun (WGS) entry which is preliminary data.</text>
</comment>
<name>A0A4Y2I5X8_ARAVE</name>
<protein>
    <submittedName>
        <fullName evidence="1">Uncharacterized protein</fullName>
    </submittedName>
</protein>
<evidence type="ECO:0000313" key="2">
    <source>
        <dbReference type="Proteomes" id="UP000499080"/>
    </source>
</evidence>
<dbReference type="Proteomes" id="UP000499080">
    <property type="component" value="Unassembled WGS sequence"/>
</dbReference>